<accession>V4HJD2</accession>
<keyword evidence="4 6" id="KW-1133">Transmembrane helix</keyword>
<dbReference type="SUPFAM" id="SSF103473">
    <property type="entry name" value="MFS general substrate transporter"/>
    <property type="match status" value="1"/>
</dbReference>
<dbReference type="eggNOG" id="arCOG00130">
    <property type="taxonomic scope" value="Archaea"/>
</dbReference>
<dbReference type="AlphaFoldDB" id="V4HJD2"/>
<evidence type="ECO:0000313" key="9">
    <source>
        <dbReference type="Proteomes" id="UP000017840"/>
    </source>
</evidence>
<feature type="transmembrane region" description="Helical" evidence="6">
    <location>
        <begin position="84"/>
        <end position="101"/>
    </location>
</feature>
<dbReference type="STRING" id="1324957.K933_10774"/>
<dbReference type="PANTHER" id="PTHR43124:SF3">
    <property type="entry name" value="CHLORAMPHENICOL EFFLUX PUMP RV0191"/>
    <property type="match status" value="1"/>
</dbReference>
<gene>
    <name evidence="8" type="ORF">K933_10774</name>
</gene>
<dbReference type="OrthoDB" id="117970at2157"/>
<evidence type="ECO:0000256" key="4">
    <source>
        <dbReference type="ARBA" id="ARBA00022989"/>
    </source>
</evidence>
<evidence type="ECO:0000256" key="1">
    <source>
        <dbReference type="ARBA" id="ARBA00004651"/>
    </source>
</evidence>
<feature type="transmembrane region" description="Helical" evidence="6">
    <location>
        <begin position="282"/>
        <end position="300"/>
    </location>
</feature>
<dbReference type="GO" id="GO:0022857">
    <property type="term" value="F:transmembrane transporter activity"/>
    <property type="evidence" value="ECO:0007669"/>
    <property type="project" value="InterPro"/>
</dbReference>
<feature type="transmembrane region" description="Helical" evidence="6">
    <location>
        <begin position="306"/>
        <end position="325"/>
    </location>
</feature>
<dbReference type="InterPro" id="IPR050189">
    <property type="entry name" value="MFS_Efflux_Transporters"/>
</dbReference>
<dbReference type="PATRIC" id="fig|1324957.4.peg.2190"/>
<feature type="transmembrane region" description="Helical" evidence="6">
    <location>
        <begin position="173"/>
        <end position="190"/>
    </location>
</feature>
<feature type="transmembrane region" description="Helical" evidence="6">
    <location>
        <begin position="146"/>
        <end position="167"/>
    </location>
</feature>
<dbReference type="PROSITE" id="PS50850">
    <property type="entry name" value="MFS"/>
    <property type="match status" value="1"/>
</dbReference>
<evidence type="ECO:0000259" key="7">
    <source>
        <dbReference type="PROSITE" id="PS50850"/>
    </source>
</evidence>
<dbReference type="Gene3D" id="1.20.1250.20">
    <property type="entry name" value="MFS general substrate transporter like domains"/>
    <property type="match status" value="1"/>
</dbReference>
<comment type="caution">
    <text evidence="8">The sequence shown here is derived from an EMBL/GenBank/DDBJ whole genome shotgun (WGS) entry which is preliminary data.</text>
</comment>
<dbReference type="InterPro" id="IPR005829">
    <property type="entry name" value="Sugar_transporter_CS"/>
</dbReference>
<name>V4HJD2_9EURY</name>
<protein>
    <submittedName>
        <fullName evidence="8">Major facilitator superfamily MFS_1</fullName>
    </submittedName>
</protein>
<sequence length="411" mass="40321">MDLRTLVGADAAVLADRDFRVILLASVCSPLGASVVSPLLNTLTGPFGVSGARVGLLMSAFTAPAVVCIPLVGAVSDRYGRKPVLTAGLALFGLTGMAVGLTTDFRVALALRLLQGIGYTGIGPVLVTITGDLFDGPAEATAQGLRFTTVGVSLTVFPLVSGALVALAWQFPFALYAVTLPTALAVWLLFHESGEPGSADEGADVRALLTLASRPRVAATLAGRAVPSFLWYAFLTYNSFVVVEVLGGSPGEAGALVAVASVASAVATTQTGRATAALGTRVPLVGALAAGGVGLAGVALAPSLPVAFAAGALVGMGFSVSLTLYRSAITGQADAELRGGLVSLGETAGRAGSTVAPAAMGAAVALLSTGGTDAGAVRVVVVAVAVGAAVAGGLLLLVGGGPDGGGERSDG</sequence>
<keyword evidence="9" id="KW-1185">Reference proteome</keyword>
<evidence type="ECO:0000313" key="8">
    <source>
        <dbReference type="EMBL" id="ESP88029.1"/>
    </source>
</evidence>
<comment type="subcellular location">
    <subcellularLocation>
        <location evidence="1">Cell membrane</location>
        <topology evidence="1">Multi-pass membrane protein</topology>
    </subcellularLocation>
</comment>
<keyword evidence="5 6" id="KW-0472">Membrane</keyword>
<dbReference type="PANTHER" id="PTHR43124">
    <property type="entry name" value="PURINE EFFLUX PUMP PBUE"/>
    <property type="match status" value="1"/>
</dbReference>
<feature type="transmembrane region" description="Helical" evidence="6">
    <location>
        <begin position="113"/>
        <end position="134"/>
    </location>
</feature>
<dbReference type="Pfam" id="PF07690">
    <property type="entry name" value="MFS_1"/>
    <property type="match status" value="1"/>
</dbReference>
<keyword evidence="2" id="KW-1003">Cell membrane</keyword>
<evidence type="ECO:0000256" key="2">
    <source>
        <dbReference type="ARBA" id="ARBA00022475"/>
    </source>
</evidence>
<dbReference type="InterPro" id="IPR020846">
    <property type="entry name" value="MFS_dom"/>
</dbReference>
<reference evidence="8 9" key="1">
    <citation type="journal article" date="2013" name="Genome Announc.">
        <title>Draft Genome Sequence of 'Candidatus Halobonum tyrrellensis' Strain G22, Isolated from the Hypersaline Waters of Lake Tyrrell, Australia.</title>
        <authorList>
            <person name="Ugalde J.A."/>
            <person name="Narasingarao P."/>
            <person name="Kuo S."/>
            <person name="Podell S."/>
            <person name="Allen E.E."/>
        </authorList>
    </citation>
    <scope>NUCLEOTIDE SEQUENCE [LARGE SCALE GENOMIC DNA]</scope>
    <source>
        <strain evidence="8 9">G22</strain>
    </source>
</reference>
<feature type="transmembrane region" description="Helical" evidence="6">
    <location>
        <begin position="376"/>
        <end position="398"/>
    </location>
</feature>
<dbReference type="RefSeq" id="WP_023394737.1">
    <property type="nucleotide sequence ID" value="NZ_ASGZ01000035.1"/>
</dbReference>
<dbReference type="GO" id="GO:0005886">
    <property type="term" value="C:plasma membrane"/>
    <property type="evidence" value="ECO:0007669"/>
    <property type="project" value="UniProtKB-SubCell"/>
</dbReference>
<dbReference type="InterPro" id="IPR011701">
    <property type="entry name" value="MFS"/>
</dbReference>
<evidence type="ECO:0000256" key="3">
    <source>
        <dbReference type="ARBA" id="ARBA00022692"/>
    </source>
</evidence>
<keyword evidence="3 6" id="KW-0812">Transmembrane</keyword>
<feature type="transmembrane region" description="Helical" evidence="6">
    <location>
        <begin position="21"/>
        <end position="40"/>
    </location>
</feature>
<evidence type="ECO:0000256" key="6">
    <source>
        <dbReference type="SAM" id="Phobius"/>
    </source>
</evidence>
<proteinExistence type="predicted"/>
<dbReference type="Proteomes" id="UP000017840">
    <property type="component" value="Unassembled WGS sequence"/>
</dbReference>
<dbReference type="EMBL" id="ASGZ01000035">
    <property type="protein sequence ID" value="ESP88029.1"/>
    <property type="molecule type" value="Genomic_DNA"/>
</dbReference>
<evidence type="ECO:0000256" key="5">
    <source>
        <dbReference type="ARBA" id="ARBA00023136"/>
    </source>
</evidence>
<feature type="domain" description="Major facilitator superfamily (MFS) profile" evidence="7">
    <location>
        <begin position="18"/>
        <end position="403"/>
    </location>
</feature>
<dbReference type="PROSITE" id="PS00216">
    <property type="entry name" value="SUGAR_TRANSPORT_1"/>
    <property type="match status" value="1"/>
</dbReference>
<organism evidence="8 9">
    <name type="scientific">Candidatus Halobonum tyrrellensis G22</name>
    <dbReference type="NCBI Taxonomy" id="1324957"/>
    <lineage>
        <taxon>Archaea</taxon>
        <taxon>Methanobacteriati</taxon>
        <taxon>Methanobacteriota</taxon>
        <taxon>Stenosarchaea group</taxon>
        <taxon>Halobacteria</taxon>
        <taxon>Halobacteriales</taxon>
        <taxon>Haloferacaceae</taxon>
        <taxon>Candidatus Halobonum</taxon>
    </lineage>
</organism>
<dbReference type="InterPro" id="IPR036259">
    <property type="entry name" value="MFS_trans_sf"/>
</dbReference>
<feature type="transmembrane region" description="Helical" evidence="6">
    <location>
        <begin position="52"/>
        <end position="72"/>
    </location>
</feature>